<dbReference type="Proteomes" id="UP000033907">
    <property type="component" value="Unassembled WGS sequence"/>
</dbReference>
<feature type="transmembrane region" description="Helical" evidence="1">
    <location>
        <begin position="264"/>
        <end position="282"/>
    </location>
</feature>
<comment type="caution">
    <text evidence="2">The sequence shown here is derived from an EMBL/GenBank/DDBJ whole genome shotgun (WGS) entry which is preliminary data.</text>
</comment>
<reference evidence="2 3" key="1">
    <citation type="journal article" date="2015" name="Nature">
        <title>rRNA introns, odd ribosomes, and small enigmatic genomes across a large radiation of phyla.</title>
        <authorList>
            <person name="Brown C.T."/>
            <person name="Hug L.A."/>
            <person name="Thomas B.C."/>
            <person name="Sharon I."/>
            <person name="Castelle C.J."/>
            <person name="Singh A."/>
            <person name="Wilkins M.J."/>
            <person name="Williams K.H."/>
            <person name="Banfield J.F."/>
        </authorList>
    </citation>
    <scope>NUCLEOTIDE SEQUENCE [LARGE SCALE GENOMIC DNA]</scope>
</reference>
<evidence type="ECO:0000313" key="3">
    <source>
        <dbReference type="Proteomes" id="UP000033907"/>
    </source>
</evidence>
<evidence type="ECO:0000256" key="1">
    <source>
        <dbReference type="SAM" id="Phobius"/>
    </source>
</evidence>
<gene>
    <name evidence="2" type="ORF">UV91_C0001G0090</name>
</gene>
<keyword evidence="1" id="KW-0812">Transmembrane</keyword>
<protein>
    <submittedName>
        <fullName evidence="2">Uncharacterized protein</fullName>
    </submittedName>
</protein>
<proteinExistence type="predicted"/>
<keyword evidence="1" id="KW-1133">Transmembrane helix</keyword>
<dbReference type="AlphaFoldDB" id="A0A0G1EPZ2"/>
<keyword evidence="1" id="KW-0472">Membrane</keyword>
<dbReference type="EMBL" id="LCGH01000001">
    <property type="protein sequence ID" value="KKT11878.1"/>
    <property type="molecule type" value="Genomic_DNA"/>
</dbReference>
<accession>A0A0G1EPZ2</accession>
<name>A0A0G1EPZ2_9BACT</name>
<organism evidence="2 3">
    <name type="scientific">Candidatus Nomurabacteria bacterium GW2011_GWF2_43_24</name>
    <dbReference type="NCBI Taxonomy" id="1618778"/>
    <lineage>
        <taxon>Bacteria</taxon>
        <taxon>Candidatus Nomuraibacteriota</taxon>
    </lineage>
</organism>
<sequence length="286" mass="32201">MNFKKIGIVLFLILFLFPINRILAQTTNAGFVPANIWYSQDPFEEGDKVKIYTVIFNPDSRQLSGSVIFFDNSVFLGKKDFTAETKSVKDVYLDWTATVGEHSIFGKIENAKFLVSLGKYEEVYLAENETSKSLRTVSKKIITVADTTDPSAITNPILNIVNAVSFEPIKNIGKIIGDNTPEFIAQPTISTANMVEELRINAGIVLETKRKEVKENIRALDPSTEEAAPGSNSPEAEPSKFLKPFKYAELFALALFSTTFNNKLIFYTVLILIIFFLLRYIMKRVR</sequence>
<evidence type="ECO:0000313" key="2">
    <source>
        <dbReference type="EMBL" id="KKT11878.1"/>
    </source>
</evidence>